<feature type="compositionally biased region" description="Low complexity" evidence="1">
    <location>
        <begin position="216"/>
        <end position="232"/>
    </location>
</feature>
<keyword evidence="2" id="KW-0812">Transmembrane</keyword>
<dbReference type="Pfam" id="PF13413">
    <property type="entry name" value="HTH_25"/>
    <property type="match status" value="1"/>
</dbReference>
<dbReference type="CDD" id="cd00093">
    <property type="entry name" value="HTH_XRE"/>
    <property type="match status" value="1"/>
</dbReference>
<dbReference type="SUPFAM" id="SSF47413">
    <property type="entry name" value="lambda repressor-like DNA-binding domains"/>
    <property type="match status" value="1"/>
</dbReference>
<dbReference type="PROSITE" id="PS50943">
    <property type="entry name" value="HTH_CROC1"/>
    <property type="match status" value="1"/>
</dbReference>
<comment type="caution">
    <text evidence="4">The sequence shown here is derived from an EMBL/GenBank/DDBJ whole genome shotgun (WGS) entry which is preliminary data.</text>
</comment>
<evidence type="ECO:0000256" key="1">
    <source>
        <dbReference type="SAM" id="MobiDB-lite"/>
    </source>
</evidence>
<keyword evidence="5" id="KW-1185">Reference proteome</keyword>
<keyword evidence="2" id="KW-0472">Membrane</keyword>
<dbReference type="PANTHER" id="PTHR34475">
    <property type="match status" value="1"/>
</dbReference>
<reference evidence="5" key="1">
    <citation type="journal article" date="2019" name="Int. J. Syst. Evol. Microbiol.">
        <title>The Global Catalogue of Microorganisms (GCM) 10K type strain sequencing project: providing services to taxonomists for standard genome sequencing and annotation.</title>
        <authorList>
            <consortium name="The Broad Institute Genomics Platform"/>
            <consortium name="The Broad Institute Genome Sequencing Center for Infectious Disease"/>
            <person name="Wu L."/>
            <person name="Ma J."/>
        </authorList>
    </citation>
    <scope>NUCLEOTIDE SEQUENCE [LARGE SCALE GENOMIC DNA]</scope>
    <source>
        <strain evidence="5">IBRC-M 10813</strain>
    </source>
</reference>
<name>A0ABV8JL21_9BACL</name>
<feature type="transmembrane region" description="Helical" evidence="2">
    <location>
        <begin position="253"/>
        <end position="273"/>
    </location>
</feature>
<dbReference type="InterPro" id="IPR010982">
    <property type="entry name" value="Lambda_DNA-bd_dom_sf"/>
</dbReference>
<organism evidence="4 5">
    <name type="scientific">Salinithrix halophila</name>
    <dbReference type="NCBI Taxonomy" id="1485204"/>
    <lineage>
        <taxon>Bacteria</taxon>
        <taxon>Bacillati</taxon>
        <taxon>Bacillota</taxon>
        <taxon>Bacilli</taxon>
        <taxon>Bacillales</taxon>
        <taxon>Thermoactinomycetaceae</taxon>
        <taxon>Salinithrix</taxon>
    </lineage>
</organism>
<dbReference type="InterPro" id="IPR025194">
    <property type="entry name" value="RodZ-like_C"/>
</dbReference>
<dbReference type="RefSeq" id="WP_380705741.1">
    <property type="nucleotide sequence ID" value="NZ_JBHSAP010000018.1"/>
</dbReference>
<dbReference type="EMBL" id="JBHSAP010000018">
    <property type="protein sequence ID" value="MFC4077906.1"/>
    <property type="molecule type" value="Genomic_DNA"/>
</dbReference>
<dbReference type="Gene3D" id="1.10.260.40">
    <property type="entry name" value="lambda repressor-like DNA-binding domains"/>
    <property type="match status" value="1"/>
</dbReference>
<feature type="compositionally biased region" description="Polar residues" evidence="1">
    <location>
        <begin position="80"/>
        <end position="94"/>
    </location>
</feature>
<proteinExistence type="predicted"/>
<protein>
    <submittedName>
        <fullName evidence="4">Helix-turn-helix domain-containing protein</fullName>
    </submittedName>
</protein>
<dbReference type="InterPro" id="IPR001387">
    <property type="entry name" value="Cro/C1-type_HTH"/>
</dbReference>
<feature type="region of interest" description="Disordered" evidence="1">
    <location>
        <begin position="77"/>
        <end position="243"/>
    </location>
</feature>
<feature type="region of interest" description="Disordered" evidence="1">
    <location>
        <begin position="278"/>
        <end position="306"/>
    </location>
</feature>
<dbReference type="Proteomes" id="UP001595843">
    <property type="component" value="Unassembled WGS sequence"/>
</dbReference>
<feature type="domain" description="HTH cro/C1-type" evidence="3">
    <location>
        <begin position="9"/>
        <end position="40"/>
    </location>
</feature>
<evidence type="ECO:0000313" key="5">
    <source>
        <dbReference type="Proteomes" id="UP001595843"/>
    </source>
</evidence>
<dbReference type="InterPro" id="IPR050400">
    <property type="entry name" value="Bact_Cytoskel_RodZ"/>
</dbReference>
<evidence type="ECO:0000313" key="4">
    <source>
        <dbReference type="EMBL" id="MFC4077906.1"/>
    </source>
</evidence>
<gene>
    <name evidence="4" type="ORF">ACFOUO_13980</name>
</gene>
<evidence type="ECO:0000259" key="3">
    <source>
        <dbReference type="PROSITE" id="PS50943"/>
    </source>
</evidence>
<sequence length="409" mass="44735">MSIEIGHRLKQARESRGISLNALEQETRIPREYLAALETGDFKSIESSYYIRAYLRTYASAVGLNSREILNQYRMFRRTGGSQPGSPDIQTGSLRSAPLRGGEEAPLQLPENPGGLSRDRSRKPESLPPGDDGGGDLQRPSRMSRLSRSERGASRSEQISTGREDGNFPHTETAAGLGTPADGGLRRVSMPPDLPAPQELGLPPRQDGEPSEESPPEGGSSPSRSLSRSNRSSSKEKESSGKKSTLGTWYTRFLILGAILLIPAAIFVAMKVYGDDANPAPQKPPKQESPAPKEEAAEEVSSSEAEALLRPVDVGSGKIDHYELSNADQIELKLKAKGECWFQIRGQEVGNQLEDRLLKKGDTFSFDYSKGKDLWIEMGLPNNVDMTVNGEEVKTSYDGRKKIHISLVK</sequence>
<dbReference type="Pfam" id="PF13464">
    <property type="entry name" value="RodZ_C"/>
    <property type="match status" value="1"/>
</dbReference>
<accession>A0ABV8JL21</accession>
<dbReference type="PANTHER" id="PTHR34475:SF1">
    <property type="entry name" value="CYTOSKELETON PROTEIN RODZ"/>
    <property type="match status" value="1"/>
</dbReference>
<evidence type="ECO:0000256" key="2">
    <source>
        <dbReference type="SAM" id="Phobius"/>
    </source>
</evidence>
<keyword evidence="2" id="KW-1133">Transmembrane helix</keyword>